<gene>
    <name evidence="4" type="ORF">FNW11_06660</name>
</gene>
<dbReference type="PRINTS" id="PR00455">
    <property type="entry name" value="HTHTETR"/>
</dbReference>
<dbReference type="InterPro" id="IPR001647">
    <property type="entry name" value="HTH_TetR"/>
</dbReference>
<dbReference type="PANTHER" id="PTHR30055">
    <property type="entry name" value="HTH-TYPE TRANSCRIPTIONAL REGULATOR RUTR"/>
    <property type="match status" value="1"/>
</dbReference>
<dbReference type="SUPFAM" id="SSF48498">
    <property type="entry name" value="Tetracyclin repressor-like, C-terminal domain"/>
    <property type="match status" value="1"/>
</dbReference>
<sequence>MDKREKLVAAALKLFVEFGFHDTPTSKIAKEAGIASGTLFYFFPTKDELVKALYIDIKSRLNEHISETIKDEKSLQGILKGYYSTTLHWALKHKTEFRFIEQFNSSPYLKQIAEEEIQKYIKPIMALLEKGVKDKIIKPMDVDLIFTLICGHTFSINQYLVAKEFSKPKQDTVINDTFDLLWDMIT</sequence>
<name>A0A553BS27_9FLAO</name>
<dbReference type="OrthoDB" id="6430772at2"/>
<evidence type="ECO:0000259" key="3">
    <source>
        <dbReference type="PROSITE" id="PS50977"/>
    </source>
</evidence>
<dbReference type="AlphaFoldDB" id="A0A553BS27"/>
<comment type="caution">
    <text evidence="4">The sequence shown here is derived from an EMBL/GenBank/DDBJ whole genome shotgun (WGS) entry which is preliminary data.</text>
</comment>
<dbReference type="InterPro" id="IPR032551">
    <property type="entry name" value="BscR_C"/>
</dbReference>
<reference evidence="4 5" key="1">
    <citation type="submission" date="2019-07" db="EMBL/GenBank/DDBJ databases">
        <title>Novel species of Flavobacterium.</title>
        <authorList>
            <person name="Liu Q."/>
            <person name="Xin Y.-H."/>
        </authorList>
    </citation>
    <scope>NUCLEOTIDE SEQUENCE [LARGE SCALE GENOMIC DNA]</scope>
    <source>
        <strain evidence="4 5">GSR22</strain>
    </source>
</reference>
<dbReference type="SUPFAM" id="SSF46689">
    <property type="entry name" value="Homeodomain-like"/>
    <property type="match status" value="1"/>
</dbReference>
<protein>
    <submittedName>
        <fullName evidence="4">TetR/AcrR family transcriptional regulator</fullName>
    </submittedName>
</protein>
<evidence type="ECO:0000313" key="4">
    <source>
        <dbReference type="EMBL" id="TRX11053.1"/>
    </source>
</evidence>
<keyword evidence="1 2" id="KW-0238">DNA-binding</keyword>
<feature type="DNA-binding region" description="H-T-H motif" evidence="2">
    <location>
        <begin position="24"/>
        <end position="43"/>
    </location>
</feature>
<dbReference type="Proteomes" id="UP000318669">
    <property type="component" value="Unassembled WGS sequence"/>
</dbReference>
<dbReference type="InterPro" id="IPR036271">
    <property type="entry name" value="Tet_transcr_reg_TetR-rel_C_sf"/>
</dbReference>
<dbReference type="PROSITE" id="PS50977">
    <property type="entry name" value="HTH_TETR_2"/>
    <property type="match status" value="1"/>
</dbReference>
<proteinExistence type="predicted"/>
<dbReference type="PANTHER" id="PTHR30055:SF222">
    <property type="entry name" value="REGULATORY PROTEIN"/>
    <property type="match status" value="1"/>
</dbReference>
<evidence type="ECO:0000313" key="5">
    <source>
        <dbReference type="Proteomes" id="UP000318669"/>
    </source>
</evidence>
<dbReference type="RefSeq" id="WP_144064687.1">
    <property type="nucleotide sequence ID" value="NZ_VJZL01000008.1"/>
</dbReference>
<dbReference type="GO" id="GO:0003677">
    <property type="term" value="F:DNA binding"/>
    <property type="evidence" value="ECO:0007669"/>
    <property type="project" value="UniProtKB-UniRule"/>
</dbReference>
<feature type="domain" description="HTH tetR-type" evidence="3">
    <location>
        <begin position="1"/>
        <end position="61"/>
    </location>
</feature>
<dbReference type="InterPro" id="IPR009057">
    <property type="entry name" value="Homeodomain-like_sf"/>
</dbReference>
<organism evidence="4 5">
    <name type="scientific">Flavobacterium gawalongense</name>
    <dbReference type="NCBI Taxonomy" id="2594432"/>
    <lineage>
        <taxon>Bacteria</taxon>
        <taxon>Pseudomonadati</taxon>
        <taxon>Bacteroidota</taxon>
        <taxon>Flavobacteriia</taxon>
        <taxon>Flavobacteriales</taxon>
        <taxon>Flavobacteriaceae</taxon>
        <taxon>Flavobacterium</taxon>
    </lineage>
</organism>
<dbReference type="Pfam" id="PF16295">
    <property type="entry name" value="TetR_C_10"/>
    <property type="match status" value="1"/>
</dbReference>
<dbReference type="Pfam" id="PF00440">
    <property type="entry name" value="TetR_N"/>
    <property type="match status" value="1"/>
</dbReference>
<accession>A0A553BS27</accession>
<evidence type="ECO:0000256" key="2">
    <source>
        <dbReference type="PROSITE-ProRule" id="PRU00335"/>
    </source>
</evidence>
<evidence type="ECO:0000256" key="1">
    <source>
        <dbReference type="ARBA" id="ARBA00023125"/>
    </source>
</evidence>
<dbReference type="Gene3D" id="1.10.357.10">
    <property type="entry name" value="Tetracycline Repressor, domain 2"/>
    <property type="match status" value="1"/>
</dbReference>
<dbReference type="EMBL" id="VJZL01000008">
    <property type="protein sequence ID" value="TRX11053.1"/>
    <property type="molecule type" value="Genomic_DNA"/>
</dbReference>
<dbReference type="InterPro" id="IPR050109">
    <property type="entry name" value="HTH-type_TetR-like_transc_reg"/>
</dbReference>